<feature type="region of interest" description="Disordered" evidence="1">
    <location>
        <begin position="275"/>
        <end position="296"/>
    </location>
</feature>
<dbReference type="Pfam" id="PF00561">
    <property type="entry name" value="Abhydrolase_1"/>
    <property type="match status" value="1"/>
</dbReference>
<sequence length="296" mass="33065">METANKGYNLSIPVNNFNLSYDDLGKGDIPIIFLHGFPFDKQMWKSQLEFLSDTYRVIACDVRGFGKSSDEETNLSIDLFGSDLIYFMDTLGFQRAVVCGLSMGGYIALNAQARFPERFEAMILADTRCIYDSNEVKDKRMEVIKKIEAEGPNEFNEAFVKSVFHKDSLAEKKALVQELKDVVFGNSERIITEGLRALSGRSETCSSLANVEIPTLIICGKEDTVTPLDQSKTMHEAIEGSMLHIIEKAGHVSNLEQLEAFNSILKEFLSGLPLDGSDEESPKKALDSEYYGHKSQ</sequence>
<dbReference type="Gene3D" id="3.40.50.1820">
    <property type="entry name" value="alpha/beta hydrolase"/>
    <property type="match status" value="1"/>
</dbReference>
<proteinExistence type="predicted"/>
<dbReference type="SUPFAM" id="SSF53474">
    <property type="entry name" value="alpha/beta-Hydrolases"/>
    <property type="match status" value="1"/>
</dbReference>
<dbReference type="GO" id="GO:0003824">
    <property type="term" value="F:catalytic activity"/>
    <property type="evidence" value="ECO:0007669"/>
    <property type="project" value="InterPro"/>
</dbReference>
<dbReference type="PRINTS" id="PR00111">
    <property type="entry name" value="ABHYDROLASE"/>
</dbReference>
<dbReference type="InterPro" id="IPR000639">
    <property type="entry name" value="Epox_hydrolase-like"/>
</dbReference>
<evidence type="ECO:0000313" key="4">
    <source>
        <dbReference type="Proteomes" id="UP000236736"/>
    </source>
</evidence>
<dbReference type="InterPro" id="IPR050266">
    <property type="entry name" value="AB_hydrolase_sf"/>
</dbReference>
<dbReference type="Proteomes" id="UP000236736">
    <property type="component" value="Unassembled WGS sequence"/>
</dbReference>
<evidence type="ECO:0000256" key="1">
    <source>
        <dbReference type="SAM" id="MobiDB-lite"/>
    </source>
</evidence>
<accession>A0A1H5ZMM1</accession>
<dbReference type="AlphaFoldDB" id="A0A1H5ZMM1"/>
<dbReference type="STRING" id="1120964.GCA_001313265_05792"/>
<feature type="compositionally biased region" description="Basic and acidic residues" evidence="1">
    <location>
        <begin position="280"/>
        <end position="296"/>
    </location>
</feature>
<organism evidence="3 4">
    <name type="scientific">Algoriphagus boritolerans DSM 17298 = JCM 18970</name>
    <dbReference type="NCBI Taxonomy" id="1120964"/>
    <lineage>
        <taxon>Bacteria</taxon>
        <taxon>Pseudomonadati</taxon>
        <taxon>Bacteroidota</taxon>
        <taxon>Cytophagia</taxon>
        <taxon>Cytophagales</taxon>
        <taxon>Cyclobacteriaceae</taxon>
        <taxon>Algoriphagus</taxon>
    </lineage>
</organism>
<gene>
    <name evidence="3" type="ORF">SAMN03080598_03593</name>
</gene>
<evidence type="ECO:0000313" key="3">
    <source>
        <dbReference type="EMBL" id="SEG37380.1"/>
    </source>
</evidence>
<evidence type="ECO:0000259" key="2">
    <source>
        <dbReference type="Pfam" id="PF00561"/>
    </source>
</evidence>
<keyword evidence="4" id="KW-1185">Reference proteome</keyword>
<dbReference type="OrthoDB" id="9780932at2"/>
<name>A0A1H5ZMM1_9BACT</name>
<dbReference type="PRINTS" id="PR00412">
    <property type="entry name" value="EPOXHYDRLASE"/>
</dbReference>
<dbReference type="InterPro" id="IPR000073">
    <property type="entry name" value="AB_hydrolase_1"/>
</dbReference>
<dbReference type="RefSeq" id="WP_103926182.1">
    <property type="nucleotide sequence ID" value="NZ_BBFN01000037.1"/>
</dbReference>
<reference evidence="4" key="1">
    <citation type="submission" date="2016-10" db="EMBL/GenBank/DDBJ databases">
        <authorList>
            <person name="Varghese N."/>
            <person name="Submissions S."/>
        </authorList>
    </citation>
    <scope>NUCLEOTIDE SEQUENCE [LARGE SCALE GENOMIC DNA]</scope>
    <source>
        <strain evidence="4">DSM 17298</strain>
    </source>
</reference>
<protein>
    <submittedName>
        <fullName evidence="3">Pimeloyl-ACP methyl ester carboxylesterase</fullName>
    </submittedName>
</protein>
<dbReference type="PANTHER" id="PTHR43798">
    <property type="entry name" value="MONOACYLGLYCEROL LIPASE"/>
    <property type="match status" value="1"/>
</dbReference>
<feature type="domain" description="AB hydrolase-1" evidence="2">
    <location>
        <begin position="30"/>
        <end position="256"/>
    </location>
</feature>
<dbReference type="InterPro" id="IPR029058">
    <property type="entry name" value="AB_hydrolase_fold"/>
</dbReference>
<dbReference type="EMBL" id="FNVR01000029">
    <property type="protein sequence ID" value="SEG37380.1"/>
    <property type="molecule type" value="Genomic_DNA"/>
</dbReference>